<dbReference type="GO" id="GO:0006423">
    <property type="term" value="P:cysteinyl-tRNA aminoacylation"/>
    <property type="evidence" value="ECO:0007669"/>
    <property type="project" value="InterPro"/>
</dbReference>
<evidence type="ECO:0000256" key="9">
    <source>
        <dbReference type="ARBA" id="ARBA00023146"/>
    </source>
</evidence>
<organism evidence="15 16">
    <name type="scientific">Brenthis ino</name>
    <name type="common">lesser marbled fritillary</name>
    <dbReference type="NCBI Taxonomy" id="405034"/>
    <lineage>
        <taxon>Eukaryota</taxon>
        <taxon>Metazoa</taxon>
        <taxon>Ecdysozoa</taxon>
        <taxon>Arthropoda</taxon>
        <taxon>Hexapoda</taxon>
        <taxon>Insecta</taxon>
        <taxon>Pterygota</taxon>
        <taxon>Neoptera</taxon>
        <taxon>Endopterygota</taxon>
        <taxon>Lepidoptera</taxon>
        <taxon>Glossata</taxon>
        <taxon>Ditrysia</taxon>
        <taxon>Papilionoidea</taxon>
        <taxon>Nymphalidae</taxon>
        <taxon>Heliconiinae</taxon>
        <taxon>Argynnini</taxon>
        <taxon>Brenthis</taxon>
    </lineage>
</organism>
<accession>A0A8J9UPB8</accession>
<dbReference type="PANTHER" id="PTHR10890:SF3">
    <property type="entry name" value="CYSTEINE--TRNA LIGASE, CYTOPLASMIC"/>
    <property type="match status" value="1"/>
</dbReference>
<evidence type="ECO:0000256" key="8">
    <source>
        <dbReference type="ARBA" id="ARBA00022917"/>
    </source>
</evidence>
<evidence type="ECO:0000256" key="3">
    <source>
        <dbReference type="ARBA" id="ARBA00022598"/>
    </source>
</evidence>
<dbReference type="Proteomes" id="UP000838878">
    <property type="component" value="Chromosome 12"/>
</dbReference>
<dbReference type="Gene3D" id="1.20.120.1910">
    <property type="entry name" value="Cysteine-tRNA ligase, C-terminal anti-codon recognition domain"/>
    <property type="match status" value="1"/>
</dbReference>
<dbReference type="GO" id="GO:0005737">
    <property type="term" value="C:cytoplasm"/>
    <property type="evidence" value="ECO:0007669"/>
    <property type="project" value="TreeGrafter"/>
</dbReference>
<keyword evidence="16" id="KW-1185">Reference proteome</keyword>
<protein>
    <recommendedName>
        <fullName evidence="11">Cysteine--tRNA ligase, cytoplasmic</fullName>
        <ecNumber evidence="2">6.1.1.16</ecNumber>
    </recommendedName>
    <alternativeName>
        <fullName evidence="10">Cysteinyl-tRNA synthetase</fullName>
    </alternativeName>
</protein>
<feature type="region of interest" description="Disordered" evidence="12">
    <location>
        <begin position="706"/>
        <end position="770"/>
    </location>
</feature>
<dbReference type="InterPro" id="IPR014729">
    <property type="entry name" value="Rossmann-like_a/b/a_fold"/>
</dbReference>
<evidence type="ECO:0000256" key="4">
    <source>
        <dbReference type="ARBA" id="ARBA00022723"/>
    </source>
</evidence>
<dbReference type="GO" id="GO:0004817">
    <property type="term" value="F:cysteine-tRNA ligase activity"/>
    <property type="evidence" value="ECO:0007669"/>
    <property type="project" value="UniProtKB-EC"/>
</dbReference>
<evidence type="ECO:0000256" key="10">
    <source>
        <dbReference type="ARBA" id="ARBA00031499"/>
    </source>
</evidence>
<feature type="non-terminal residue" evidence="15">
    <location>
        <position position="798"/>
    </location>
</feature>
<dbReference type="GO" id="GO:0005524">
    <property type="term" value="F:ATP binding"/>
    <property type="evidence" value="ECO:0007669"/>
    <property type="project" value="UniProtKB-KW"/>
</dbReference>
<proteinExistence type="inferred from homology"/>
<evidence type="ECO:0000256" key="11">
    <source>
        <dbReference type="ARBA" id="ARBA00039362"/>
    </source>
</evidence>
<dbReference type="EC" id="6.1.1.16" evidence="2"/>
<dbReference type="Pfam" id="PF01406">
    <property type="entry name" value="tRNA-synt_1e"/>
    <property type="match status" value="1"/>
</dbReference>
<keyword evidence="3" id="KW-0436">Ligase</keyword>
<dbReference type="SUPFAM" id="SSF47323">
    <property type="entry name" value="Anticodon-binding domain of a subclass of class I aminoacyl-tRNA synthetases"/>
    <property type="match status" value="1"/>
</dbReference>
<evidence type="ECO:0000256" key="6">
    <source>
        <dbReference type="ARBA" id="ARBA00022833"/>
    </source>
</evidence>
<dbReference type="OrthoDB" id="438179at2759"/>
<dbReference type="GO" id="GO:0046872">
    <property type="term" value="F:metal ion binding"/>
    <property type="evidence" value="ECO:0007669"/>
    <property type="project" value="UniProtKB-KW"/>
</dbReference>
<evidence type="ECO:0000313" key="15">
    <source>
        <dbReference type="EMBL" id="CAH0717257.1"/>
    </source>
</evidence>
<evidence type="ECO:0000256" key="1">
    <source>
        <dbReference type="ARBA" id="ARBA00001947"/>
    </source>
</evidence>
<evidence type="ECO:0000259" key="14">
    <source>
        <dbReference type="Pfam" id="PF01406"/>
    </source>
</evidence>
<keyword evidence="9" id="KW-0030">Aminoacyl-tRNA synthetase</keyword>
<keyword evidence="13" id="KW-0472">Membrane</keyword>
<keyword evidence="13" id="KW-1133">Transmembrane helix</keyword>
<evidence type="ECO:0000256" key="12">
    <source>
        <dbReference type="SAM" id="MobiDB-lite"/>
    </source>
</evidence>
<dbReference type="SUPFAM" id="SSF52374">
    <property type="entry name" value="Nucleotidylyl transferase"/>
    <property type="match status" value="1"/>
</dbReference>
<dbReference type="CDD" id="cd00672">
    <property type="entry name" value="CysRS_core"/>
    <property type="match status" value="1"/>
</dbReference>
<dbReference type="InterPro" id="IPR009080">
    <property type="entry name" value="tRNAsynth_Ia_anticodon-bd"/>
</dbReference>
<dbReference type="AlphaFoldDB" id="A0A8J9UPB8"/>
<evidence type="ECO:0000256" key="7">
    <source>
        <dbReference type="ARBA" id="ARBA00022840"/>
    </source>
</evidence>
<evidence type="ECO:0000256" key="13">
    <source>
        <dbReference type="SAM" id="Phobius"/>
    </source>
</evidence>
<keyword evidence="13" id="KW-0812">Transmembrane</keyword>
<keyword evidence="8" id="KW-0648">Protein biosynthesis</keyword>
<evidence type="ECO:0000256" key="5">
    <source>
        <dbReference type="ARBA" id="ARBA00022741"/>
    </source>
</evidence>
<keyword evidence="4" id="KW-0479">Metal-binding</keyword>
<dbReference type="EMBL" id="OV170232">
    <property type="protein sequence ID" value="CAH0717257.1"/>
    <property type="molecule type" value="Genomic_DNA"/>
</dbReference>
<dbReference type="NCBIfam" id="TIGR00435">
    <property type="entry name" value="cysS"/>
    <property type="match status" value="1"/>
</dbReference>
<keyword evidence="5" id="KW-0547">Nucleotide-binding</keyword>
<feature type="domain" description="tRNA synthetases class I catalytic" evidence="14">
    <location>
        <begin position="112"/>
        <end position="516"/>
    </location>
</feature>
<gene>
    <name evidence="15" type="ORF">BINO364_LOCUS3890</name>
</gene>
<reference evidence="15" key="1">
    <citation type="submission" date="2021-12" db="EMBL/GenBank/DDBJ databases">
        <authorList>
            <person name="Martin H S."/>
        </authorList>
    </citation>
    <scope>NUCLEOTIDE SEQUENCE</scope>
</reference>
<dbReference type="HAMAP" id="MF_00041">
    <property type="entry name" value="Cys_tRNA_synth"/>
    <property type="match status" value="1"/>
</dbReference>
<comment type="cofactor">
    <cofactor evidence="1">
        <name>Zn(2+)</name>
        <dbReference type="ChEBI" id="CHEBI:29105"/>
    </cofactor>
</comment>
<evidence type="ECO:0000313" key="16">
    <source>
        <dbReference type="Proteomes" id="UP000838878"/>
    </source>
</evidence>
<dbReference type="InterPro" id="IPR032678">
    <property type="entry name" value="tRNA-synt_1_cat_dom"/>
</dbReference>
<sequence>MENNYHFYIVSVHLCYGISFILTKQHITLKIWEAYKKKETKNSKGYLSTVICQFIALWFINAETVIFDEVIWQVIEMSKRTLPTWSLPTSVRDRPVLKLSNSLTRQKEEFVCSNGNKVKWYSCGPTVYDASHMGHARSYISFDILRRVMSNYFGYDVLYVMNITDIDDKIIKRARQNYLYEKYAKEERDLNTIIDDATAVVDYYENVVKDTVDLDKKNTMQRMLDNVASAVKVLKAAVEENDEDKINKAKLELLKSAKDPISEWLDKRYGATVTDNAIFTLLPRYWENEFHKDMKALNVLPPDVLTRVSEYIPQIISFIQKIIDNGLAYESNGSVYFNVSEFDSKDKHHYARLVPEAYGDTKSLQEGEGDLSDDAVEKRSPNDFALWKRSKAGEPSWDSPWGKGRPGWHIECSAMASDVCGSNLDIHTGGVDLKFPHHDNELAQSEAHFDKPGWVNYFLHTGHLTIAGCKMSKSLKNFVTISDALKRHTARQLRIAFLLHSWKDTLDYSDNTMEMAIQTEKLFNEFFLTVKDALRSGYDEGNGGSWHPEEQQLWAKLSAVKEQVHAALCDNIDTRAAIDALRELVGASHVYLRGAARCSRALAAAARYATDVLHVFGAVEGPRGGIGFPVAEADSLHLEEAVMPYLEALSTFRAEVREAARGAGAAAVLALCDRLRDAVLPELGVRLEDKPDRTVVKLVSKEELMKEREEKRRQEAEKLKKKQDLLEAQRAKEEQKKIPPTEMFKRETEKYSQFDDKGLPTHDHEGKELSKGLIKKLQKLQLAQEKKYNEYLASVNTC</sequence>
<keyword evidence="7" id="KW-0067">ATP-binding</keyword>
<feature type="transmembrane region" description="Helical" evidence="13">
    <location>
        <begin position="6"/>
        <end position="23"/>
    </location>
</feature>
<feature type="transmembrane region" description="Helical" evidence="13">
    <location>
        <begin position="44"/>
        <end position="60"/>
    </location>
</feature>
<dbReference type="PANTHER" id="PTHR10890">
    <property type="entry name" value="CYSTEINYL-TRNA SYNTHETASE"/>
    <property type="match status" value="1"/>
</dbReference>
<keyword evidence="6" id="KW-0862">Zinc</keyword>
<dbReference type="InterPro" id="IPR024909">
    <property type="entry name" value="Cys-tRNA/MSH_ligase"/>
</dbReference>
<dbReference type="PRINTS" id="PR00983">
    <property type="entry name" value="TRNASYNTHCYS"/>
</dbReference>
<name>A0A8J9UPB8_9NEOP</name>
<evidence type="ECO:0000256" key="2">
    <source>
        <dbReference type="ARBA" id="ARBA00012832"/>
    </source>
</evidence>
<dbReference type="Gene3D" id="3.40.50.620">
    <property type="entry name" value="HUPs"/>
    <property type="match status" value="1"/>
</dbReference>
<dbReference type="InterPro" id="IPR015803">
    <property type="entry name" value="Cys-tRNA-ligase"/>
</dbReference>